<protein>
    <submittedName>
        <fullName evidence="12">TonB-dependent receptor plug domain-containing protein</fullName>
    </submittedName>
</protein>
<evidence type="ECO:0000256" key="4">
    <source>
        <dbReference type="ARBA" id="ARBA00022496"/>
    </source>
</evidence>
<evidence type="ECO:0000256" key="7">
    <source>
        <dbReference type="ARBA" id="ARBA00023004"/>
    </source>
</evidence>
<dbReference type="Gene3D" id="2.40.170.20">
    <property type="entry name" value="TonB-dependent receptor, beta-barrel domain"/>
    <property type="match status" value="1"/>
</dbReference>
<dbReference type="InterPro" id="IPR012910">
    <property type="entry name" value="Plug_dom"/>
</dbReference>
<reference evidence="12" key="1">
    <citation type="submission" date="2021-01" db="EMBL/GenBank/DDBJ databases">
        <title>Modified the classification status of verrucomicrobia.</title>
        <authorList>
            <person name="Feng X."/>
        </authorList>
    </citation>
    <scope>NUCLEOTIDE SEQUENCE</scope>
    <source>
        <strain evidence="12">KCTC 13126</strain>
    </source>
</reference>
<feature type="domain" description="TonB-dependent receptor plug" evidence="11">
    <location>
        <begin position="74"/>
        <end position="177"/>
    </location>
</feature>
<dbReference type="PANTHER" id="PTHR32552:SF68">
    <property type="entry name" value="FERRICHROME OUTER MEMBRANE TRANSPORTER_PHAGE RECEPTOR"/>
    <property type="match status" value="1"/>
</dbReference>
<evidence type="ECO:0000256" key="10">
    <source>
        <dbReference type="ARBA" id="ARBA00023237"/>
    </source>
</evidence>
<evidence type="ECO:0000256" key="1">
    <source>
        <dbReference type="ARBA" id="ARBA00004571"/>
    </source>
</evidence>
<dbReference type="GO" id="GO:0015344">
    <property type="term" value="F:siderophore uptake transmembrane transporter activity"/>
    <property type="evidence" value="ECO:0007669"/>
    <property type="project" value="TreeGrafter"/>
</dbReference>
<keyword evidence="8" id="KW-0406">Ion transport</keyword>
<evidence type="ECO:0000256" key="5">
    <source>
        <dbReference type="ARBA" id="ARBA00022692"/>
    </source>
</evidence>
<keyword evidence="12" id="KW-0675">Receptor</keyword>
<keyword evidence="4" id="KW-0410">Iron transport</keyword>
<evidence type="ECO:0000259" key="11">
    <source>
        <dbReference type="Pfam" id="PF07715"/>
    </source>
</evidence>
<keyword evidence="7" id="KW-0408">Iron</keyword>
<evidence type="ECO:0000256" key="2">
    <source>
        <dbReference type="ARBA" id="ARBA00022448"/>
    </source>
</evidence>
<evidence type="ECO:0000313" key="12">
    <source>
        <dbReference type="EMBL" id="MBK1879643.1"/>
    </source>
</evidence>
<evidence type="ECO:0000256" key="3">
    <source>
        <dbReference type="ARBA" id="ARBA00022452"/>
    </source>
</evidence>
<evidence type="ECO:0000256" key="9">
    <source>
        <dbReference type="ARBA" id="ARBA00023136"/>
    </source>
</evidence>
<keyword evidence="10" id="KW-0998">Cell outer membrane</keyword>
<dbReference type="GO" id="GO:0009279">
    <property type="term" value="C:cell outer membrane"/>
    <property type="evidence" value="ECO:0007669"/>
    <property type="project" value="UniProtKB-SubCell"/>
</dbReference>
<dbReference type="InterPro" id="IPR036942">
    <property type="entry name" value="Beta-barrel_TonB_sf"/>
</dbReference>
<comment type="caution">
    <text evidence="12">The sequence shown here is derived from an EMBL/GenBank/DDBJ whole genome shotgun (WGS) entry which is preliminary data.</text>
</comment>
<keyword evidence="3" id="KW-1134">Transmembrane beta strand</keyword>
<proteinExistence type="predicted"/>
<gene>
    <name evidence="12" type="ORF">JIN87_22345</name>
</gene>
<dbReference type="Pfam" id="PF07715">
    <property type="entry name" value="Plug"/>
    <property type="match status" value="1"/>
</dbReference>
<comment type="subcellular location">
    <subcellularLocation>
        <location evidence="1">Cell outer membrane</location>
        <topology evidence="1">Multi-pass membrane protein</topology>
    </subcellularLocation>
</comment>
<dbReference type="RefSeq" id="WP_200357857.1">
    <property type="nucleotide sequence ID" value="NZ_JAENIL010000053.1"/>
</dbReference>
<sequence length="1037" mass="115689">MNDSKDGSRLSRYPGAALFLVPMLAFCSSSALIAQSEEGGEEVFELSPFTIDGSEDQGYRATQTLAGTRMSSELKDVGSAITIMTEEFLEDIGATSFEEALEYAPNTSSYEGGHLTDLEGTSTRSENVYSVRGFTNSSLSRDFFPTLYRPDVYSTERLTFSRGPNSILFGIAQPGGVTNAISKRARRGSSFATISNRIDDEGSERFTIDVNKPLIEDVLAVRFAAMSNNQEYWRDPEWEDSARTYFAGNLRPFGKVDGWLNDLEFHFNYEEGHTDSQRLGGNSPILDRVTPWIEAGRPMVETVGVTTSGNAGEGLTSVNNNRWLISVTNGGVPNLSWRRMAMGARPTQAEGDIKGNRSLLDESIMPFDVNYLGGTRRYTDSFDNTQVILNKKLFEGLHFEAALNSQTYDRNSVEESRSSHLMVDPNVYLPNGDVNPYAGRFYIDGPIVRNQPFSEKTGENQRYSLSYDYDFTESDNVIKHLGRIRAAVSYERSDNDHLLQFVGLHNLTPALTNTTLGLKGPSAFNAKPGNPQNRAKLRHYFNADGTMTAPNPVSELYGYPSKIYFADDPIPTDMADESGVTLGMVADFQGTNSLSVNKSKVAALQWFLLNDKVVGTFGWRKDEQENWNATSRIIADRNPDTWLYPDPRNYDAKYLADGTETDPFAIYEGSTSTAGVVAHPLDWLGVFYNRSDNFVPGGQVLDIFGEPVAFQSGEGEDYGIKLFLMDNKLTASVSFFDTSANNLPSGHVRAGAQGVSNPFNTSTNFLWEEIANLTGDDKYMTLPYYFDQGKWFTPTISNSSTGVEVQMVYNPTKQWRIMFNYSEQEGILSNIGPRMDEYYNEFIPSEWKSEWNDEPLSENKIFAEGEFGPGEIDPATGEPYPEGAVRTLGGLLEAIQKDYQRIQTLDGSSDTRQPLASYNLVTSYSFKQDSMFKGVRVGGTVRWRGDRFLGFPFDDEGGLDTANAYKGGSTLYLDAMLRYGRKLFDSKVDWSIQLNVRNLLGEDDLLPAMTAGDRSDTVVRWNYQTPRSFQLTNTLKF</sequence>
<evidence type="ECO:0000313" key="13">
    <source>
        <dbReference type="Proteomes" id="UP000617628"/>
    </source>
</evidence>
<dbReference type="InterPro" id="IPR039426">
    <property type="entry name" value="TonB-dep_rcpt-like"/>
</dbReference>
<keyword evidence="6" id="KW-0732">Signal</keyword>
<organism evidence="12 13">
    <name type="scientific">Pelagicoccus mobilis</name>
    <dbReference type="NCBI Taxonomy" id="415221"/>
    <lineage>
        <taxon>Bacteria</taxon>
        <taxon>Pseudomonadati</taxon>
        <taxon>Verrucomicrobiota</taxon>
        <taxon>Opitutia</taxon>
        <taxon>Puniceicoccales</taxon>
        <taxon>Pelagicoccaceae</taxon>
        <taxon>Pelagicoccus</taxon>
    </lineage>
</organism>
<dbReference type="EMBL" id="JAENIL010000053">
    <property type="protein sequence ID" value="MBK1879643.1"/>
    <property type="molecule type" value="Genomic_DNA"/>
</dbReference>
<dbReference type="AlphaFoldDB" id="A0A934S0F6"/>
<keyword evidence="5" id="KW-0812">Transmembrane</keyword>
<name>A0A934S0F6_9BACT</name>
<keyword evidence="9" id="KW-0472">Membrane</keyword>
<dbReference type="SUPFAM" id="SSF56935">
    <property type="entry name" value="Porins"/>
    <property type="match status" value="1"/>
</dbReference>
<dbReference type="Gene3D" id="2.170.130.10">
    <property type="entry name" value="TonB-dependent receptor, plug domain"/>
    <property type="match status" value="1"/>
</dbReference>
<evidence type="ECO:0000256" key="8">
    <source>
        <dbReference type="ARBA" id="ARBA00023065"/>
    </source>
</evidence>
<evidence type="ECO:0000256" key="6">
    <source>
        <dbReference type="ARBA" id="ARBA00022729"/>
    </source>
</evidence>
<keyword evidence="13" id="KW-1185">Reference proteome</keyword>
<keyword evidence="2" id="KW-0813">Transport</keyword>
<dbReference type="PANTHER" id="PTHR32552">
    <property type="entry name" value="FERRICHROME IRON RECEPTOR-RELATED"/>
    <property type="match status" value="1"/>
</dbReference>
<dbReference type="InterPro" id="IPR037066">
    <property type="entry name" value="Plug_dom_sf"/>
</dbReference>
<dbReference type="Proteomes" id="UP000617628">
    <property type="component" value="Unassembled WGS sequence"/>
</dbReference>
<accession>A0A934S0F6</accession>